<keyword evidence="9" id="KW-0645">Protease</keyword>
<gene>
    <name evidence="9" type="ORF">IAC44_04075</name>
</gene>
<evidence type="ECO:0000256" key="7">
    <source>
        <dbReference type="SAM" id="Phobius"/>
    </source>
</evidence>
<dbReference type="Proteomes" id="UP000824161">
    <property type="component" value="Unassembled WGS sequence"/>
</dbReference>
<keyword evidence="4" id="KW-0378">Hydrolase</keyword>
<dbReference type="SUPFAM" id="SSF144091">
    <property type="entry name" value="Rhomboid-like"/>
    <property type="match status" value="1"/>
</dbReference>
<dbReference type="AlphaFoldDB" id="A0A9D1KTH6"/>
<evidence type="ECO:0000313" key="9">
    <source>
        <dbReference type="EMBL" id="HIT97997.1"/>
    </source>
</evidence>
<accession>A0A9D1KTH6</accession>
<evidence type="ECO:0000256" key="4">
    <source>
        <dbReference type="ARBA" id="ARBA00022801"/>
    </source>
</evidence>
<dbReference type="Gene3D" id="1.20.1540.10">
    <property type="entry name" value="Rhomboid-like"/>
    <property type="match status" value="1"/>
</dbReference>
<feature type="transmembrane region" description="Helical" evidence="7">
    <location>
        <begin position="60"/>
        <end position="86"/>
    </location>
</feature>
<evidence type="ECO:0000313" key="10">
    <source>
        <dbReference type="Proteomes" id="UP000824161"/>
    </source>
</evidence>
<feature type="transmembrane region" description="Helical" evidence="7">
    <location>
        <begin position="20"/>
        <end position="40"/>
    </location>
</feature>
<keyword evidence="5 7" id="KW-1133">Transmembrane helix</keyword>
<evidence type="ECO:0000259" key="8">
    <source>
        <dbReference type="Pfam" id="PF01694"/>
    </source>
</evidence>
<comment type="similarity">
    <text evidence="2">Belongs to the peptidase S54 family.</text>
</comment>
<feature type="transmembrane region" description="Helical" evidence="7">
    <location>
        <begin position="98"/>
        <end position="116"/>
    </location>
</feature>
<feature type="transmembrane region" description="Helical" evidence="7">
    <location>
        <begin position="199"/>
        <end position="220"/>
    </location>
</feature>
<reference evidence="9" key="1">
    <citation type="submission" date="2020-10" db="EMBL/GenBank/DDBJ databases">
        <authorList>
            <person name="Gilroy R."/>
        </authorList>
    </citation>
    <scope>NUCLEOTIDE SEQUENCE</scope>
    <source>
        <strain evidence="9">1383</strain>
    </source>
</reference>
<comment type="subcellular location">
    <subcellularLocation>
        <location evidence="1">Membrane</location>
        <topology evidence="1">Multi-pass membrane protein</topology>
    </subcellularLocation>
</comment>
<dbReference type="Pfam" id="PF01694">
    <property type="entry name" value="Rhomboid"/>
    <property type="match status" value="2"/>
</dbReference>
<dbReference type="PANTHER" id="PTHR43731">
    <property type="entry name" value="RHOMBOID PROTEASE"/>
    <property type="match status" value="1"/>
</dbReference>
<evidence type="ECO:0000256" key="2">
    <source>
        <dbReference type="ARBA" id="ARBA00009045"/>
    </source>
</evidence>
<dbReference type="InterPro" id="IPR022764">
    <property type="entry name" value="Peptidase_S54_rhomboid_dom"/>
</dbReference>
<dbReference type="InterPro" id="IPR035952">
    <property type="entry name" value="Rhomboid-like_sf"/>
</dbReference>
<feature type="transmembrane region" description="Helical" evidence="7">
    <location>
        <begin position="232"/>
        <end position="249"/>
    </location>
</feature>
<feature type="domain" description="Peptidase S54 rhomboid" evidence="8">
    <location>
        <begin position="171"/>
        <end position="250"/>
    </location>
</feature>
<dbReference type="SMART" id="SM01160">
    <property type="entry name" value="DUF1751"/>
    <property type="match status" value="1"/>
</dbReference>
<organism evidence="9 10">
    <name type="scientific">Candidatus Merdimorpha stercoravium</name>
    <dbReference type="NCBI Taxonomy" id="2840863"/>
    <lineage>
        <taxon>Bacteria</taxon>
        <taxon>Pseudomonadati</taxon>
        <taxon>Bacteroidota</taxon>
        <taxon>Flavobacteriia</taxon>
        <taxon>Flavobacteriales</taxon>
        <taxon>Candidatus Merdimorpha</taxon>
    </lineage>
</organism>
<protein>
    <submittedName>
        <fullName evidence="9">Rhomboid family intramembrane serine protease</fullName>
    </submittedName>
</protein>
<evidence type="ECO:0000256" key="1">
    <source>
        <dbReference type="ARBA" id="ARBA00004141"/>
    </source>
</evidence>
<proteinExistence type="inferred from homology"/>
<dbReference type="GO" id="GO:0004252">
    <property type="term" value="F:serine-type endopeptidase activity"/>
    <property type="evidence" value="ECO:0007669"/>
    <property type="project" value="InterPro"/>
</dbReference>
<dbReference type="GO" id="GO:0006508">
    <property type="term" value="P:proteolysis"/>
    <property type="evidence" value="ECO:0007669"/>
    <property type="project" value="UniProtKB-KW"/>
</dbReference>
<keyword evidence="3 7" id="KW-0812">Transmembrane</keyword>
<comment type="caution">
    <text evidence="9">The sequence shown here is derived from an EMBL/GenBank/DDBJ whole genome shotgun (WGS) entry which is preliminary data.</text>
</comment>
<feature type="domain" description="Peptidase S54 rhomboid" evidence="8">
    <location>
        <begin position="58"/>
        <end position="118"/>
    </location>
</feature>
<evidence type="ECO:0000256" key="6">
    <source>
        <dbReference type="ARBA" id="ARBA00023136"/>
    </source>
</evidence>
<dbReference type="GO" id="GO:0016020">
    <property type="term" value="C:membrane"/>
    <property type="evidence" value="ECO:0007669"/>
    <property type="project" value="UniProtKB-SubCell"/>
</dbReference>
<sequence>MSYNTFQPGRYQMLPEMTKYLLVINGLIYLATYVLSNTPLRPFFESLALYQPGTPDFHLWQIFTSVFMHGSFLHLFSNMFSLWMFGAVIENIWGGRRFLTYYLVTAVGAGVLYLLVNQIEIGIAAGKLLSEGAPQALLDALRKTSDLDVANSLIAQTGIPLDGDLLSKYYWTVHSSVVGASGAVFGIILAFGMMFPNSLIYLYFAIPIKAKWFVIGYGVFEFISGISGIQSGIAHFAHVGGMLFGYLMIRYWKKRGIFR</sequence>
<evidence type="ECO:0000256" key="3">
    <source>
        <dbReference type="ARBA" id="ARBA00022692"/>
    </source>
</evidence>
<reference evidence="9" key="2">
    <citation type="journal article" date="2021" name="PeerJ">
        <title>Extensive microbial diversity within the chicken gut microbiome revealed by metagenomics and culture.</title>
        <authorList>
            <person name="Gilroy R."/>
            <person name="Ravi A."/>
            <person name="Getino M."/>
            <person name="Pursley I."/>
            <person name="Horton D.L."/>
            <person name="Alikhan N.F."/>
            <person name="Baker D."/>
            <person name="Gharbi K."/>
            <person name="Hall N."/>
            <person name="Watson M."/>
            <person name="Adriaenssens E.M."/>
            <person name="Foster-Nyarko E."/>
            <person name="Jarju S."/>
            <person name="Secka A."/>
            <person name="Antonio M."/>
            <person name="Oren A."/>
            <person name="Chaudhuri R.R."/>
            <person name="La Ragione R."/>
            <person name="Hildebrand F."/>
            <person name="Pallen M.J."/>
        </authorList>
    </citation>
    <scope>NUCLEOTIDE SEQUENCE</scope>
    <source>
        <strain evidence="9">1383</strain>
    </source>
</reference>
<dbReference type="PANTHER" id="PTHR43731:SF14">
    <property type="entry name" value="PRESENILIN-ASSOCIATED RHOMBOID-LIKE PROTEIN, MITOCHONDRIAL"/>
    <property type="match status" value="1"/>
</dbReference>
<name>A0A9D1KTH6_9FLAO</name>
<dbReference type="EMBL" id="DVLY01000094">
    <property type="protein sequence ID" value="HIT97997.1"/>
    <property type="molecule type" value="Genomic_DNA"/>
</dbReference>
<keyword evidence="6 7" id="KW-0472">Membrane</keyword>
<feature type="transmembrane region" description="Helical" evidence="7">
    <location>
        <begin position="169"/>
        <end position="192"/>
    </location>
</feature>
<dbReference type="InterPro" id="IPR050925">
    <property type="entry name" value="Rhomboid_protease_S54"/>
</dbReference>
<evidence type="ECO:0000256" key="5">
    <source>
        <dbReference type="ARBA" id="ARBA00022989"/>
    </source>
</evidence>